<dbReference type="EMBL" id="HBFB01013679">
    <property type="protein sequence ID" value="CAD8676904.1"/>
    <property type="molecule type" value="Transcribed_RNA"/>
</dbReference>
<protein>
    <submittedName>
        <fullName evidence="1">Uncharacterized protein</fullName>
    </submittedName>
</protein>
<name>A0A7S0WPL3_9CHLO</name>
<gene>
    <name evidence="1" type="ORF">CLEI1391_LOCUS7691</name>
</gene>
<proteinExistence type="predicted"/>
<reference evidence="1" key="1">
    <citation type="submission" date="2021-01" db="EMBL/GenBank/DDBJ databases">
        <authorList>
            <person name="Corre E."/>
            <person name="Pelletier E."/>
            <person name="Niang G."/>
            <person name="Scheremetjew M."/>
            <person name="Finn R."/>
            <person name="Kale V."/>
            <person name="Holt S."/>
            <person name="Cochrane G."/>
            <person name="Meng A."/>
            <person name="Brown T."/>
            <person name="Cohen L."/>
        </authorList>
    </citation>
    <scope>NUCLEOTIDE SEQUENCE</scope>
    <source>
        <strain evidence="1">SAG 11-49</strain>
    </source>
</reference>
<sequence>MMGLNGMPGPMGMPGAPGMMGMGPFAMGVFPGGGAGGVGGMQDPGSMMAMGMGMGGPGGMAALGPDGQPLATPMFPGMMAPGMMGMVGGGFGGVVIDPSTGAPMSPADQMSLVQMTAQKLKESDSQLPAILRQIDRLQRTINNQEMRMEGVVIVLRDIENLLRNQQPVIIHQENRPAPRRNAAGLTEAELEQEVKRLLGKGEQARL</sequence>
<organism evidence="1">
    <name type="scientific">Chlamydomonas leiostraca</name>
    <dbReference type="NCBI Taxonomy" id="1034604"/>
    <lineage>
        <taxon>Eukaryota</taxon>
        <taxon>Viridiplantae</taxon>
        <taxon>Chlorophyta</taxon>
        <taxon>core chlorophytes</taxon>
        <taxon>Chlorophyceae</taxon>
        <taxon>CS clade</taxon>
        <taxon>Chlamydomonadales</taxon>
        <taxon>Chlamydomonadaceae</taxon>
        <taxon>Chlamydomonas</taxon>
    </lineage>
</organism>
<accession>A0A7S0WPL3</accession>
<dbReference type="AlphaFoldDB" id="A0A7S0WPL3"/>
<evidence type="ECO:0000313" key="1">
    <source>
        <dbReference type="EMBL" id="CAD8676904.1"/>
    </source>
</evidence>